<sequence length="346" mass="39325">MMMPENVRILRGKTQFATGKSITQTLDELKKDGEDEIIKEEASAPKPEIPVVPNIDLRRSLETKYARRRSKISPSPTTTISPWKAVADDLRNQLQKEKERKQKAMAITNEPNFAFKKMRGSSVKQLVQIPADAMQVRGEKQASVETKRVGAIGRKAGGRRQRGETGSKVVLLRRGSKGYSDVTRRKIPLLKRVLRRKVSGGEKALGTANDLVNILSREGGAKGKRELLEACQEILALDPGNLDDMRELVLSHMDSVQTKIGEPDMLGKSFNFLNLLKTALQREENTEPSQIPSLDRLFIQALINDMKRMMKEISRLTAIERMLWFTLPENYEHIMETYRELWNMLK</sequence>
<accession>A0A3P7LSP4</accession>
<dbReference type="AlphaFoldDB" id="A0A3P7LSP4"/>
<organism evidence="1 2">
    <name type="scientific">Dibothriocephalus latus</name>
    <name type="common">Fish tapeworm</name>
    <name type="synonym">Diphyllobothrium latum</name>
    <dbReference type="NCBI Taxonomy" id="60516"/>
    <lineage>
        <taxon>Eukaryota</taxon>
        <taxon>Metazoa</taxon>
        <taxon>Spiralia</taxon>
        <taxon>Lophotrochozoa</taxon>
        <taxon>Platyhelminthes</taxon>
        <taxon>Cestoda</taxon>
        <taxon>Eucestoda</taxon>
        <taxon>Diphyllobothriidea</taxon>
        <taxon>Diphyllobothriidae</taxon>
        <taxon>Dibothriocephalus</taxon>
    </lineage>
</organism>
<dbReference type="Proteomes" id="UP000281553">
    <property type="component" value="Unassembled WGS sequence"/>
</dbReference>
<dbReference type="EMBL" id="UYRU01046699">
    <property type="protein sequence ID" value="VDN09261.1"/>
    <property type="molecule type" value="Genomic_DNA"/>
</dbReference>
<gene>
    <name evidence="1" type="ORF">DILT_LOCUS5092</name>
</gene>
<evidence type="ECO:0000313" key="1">
    <source>
        <dbReference type="EMBL" id="VDN09261.1"/>
    </source>
</evidence>
<evidence type="ECO:0000313" key="2">
    <source>
        <dbReference type="Proteomes" id="UP000281553"/>
    </source>
</evidence>
<protein>
    <submittedName>
        <fullName evidence="1">Uncharacterized protein</fullName>
    </submittedName>
</protein>
<name>A0A3P7LSP4_DIBLA</name>
<keyword evidence="2" id="KW-1185">Reference proteome</keyword>
<proteinExistence type="predicted"/>
<dbReference type="OrthoDB" id="10507713at2759"/>
<reference evidence="1 2" key="1">
    <citation type="submission" date="2018-11" db="EMBL/GenBank/DDBJ databases">
        <authorList>
            <consortium name="Pathogen Informatics"/>
        </authorList>
    </citation>
    <scope>NUCLEOTIDE SEQUENCE [LARGE SCALE GENOMIC DNA]</scope>
</reference>